<dbReference type="InterPro" id="IPR000792">
    <property type="entry name" value="Tscrpt_reg_LuxR_C"/>
</dbReference>
<dbReference type="RefSeq" id="WP_208492763.1">
    <property type="nucleotide sequence ID" value="NZ_JAGFMZ010000028.1"/>
</dbReference>
<dbReference type="Gene3D" id="1.10.10.10">
    <property type="entry name" value="Winged helix-like DNA-binding domain superfamily/Winged helix DNA-binding domain"/>
    <property type="match status" value="1"/>
</dbReference>
<evidence type="ECO:0000313" key="3">
    <source>
        <dbReference type="EMBL" id="VGM56362.1"/>
    </source>
</evidence>
<proteinExistence type="predicted"/>
<dbReference type="InterPro" id="IPR036388">
    <property type="entry name" value="WH-like_DNA-bd_sf"/>
</dbReference>
<reference evidence="3" key="1">
    <citation type="submission" date="2019-03" db="EMBL/GenBank/DDBJ databases">
        <authorList>
            <consortium name="Pathogen Informatics"/>
        </authorList>
    </citation>
    <scope>NUCLEOTIDE SEQUENCE</scope>
    <source>
        <strain evidence="3">5012STDY7626362</strain>
    </source>
</reference>
<protein>
    <submittedName>
        <fullName evidence="3">Putative regulator</fullName>
    </submittedName>
</protein>
<dbReference type="SUPFAM" id="SSF46894">
    <property type="entry name" value="C-terminal effector domain of the bipartite response regulators"/>
    <property type="match status" value="1"/>
</dbReference>
<name>A0A486VYR3_KLEPN</name>
<dbReference type="PROSITE" id="PS50043">
    <property type="entry name" value="HTH_LUXR_2"/>
    <property type="match status" value="1"/>
</dbReference>
<dbReference type="EMBL" id="CAAHDH010000009">
    <property type="protein sequence ID" value="VGM56362.1"/>
    <property type="molecule type" value="Genomic_DNA"/>
</dbReference>
<evidence type="ECO:0000256" key="1">
    <source>
        <dbReference type="ARBA" id="ARBA00023125"/>
    </source>
</evidence>
<organism evidence="3">
    <name type="scientific">Klebsiella pneumoniae</name>
    <dbReference type="NCBI Taxonomy" id="573"/>
    <lineage>
        <taxon>Bacteria</taxon>
        <taxon>Pseudomonadati</taxon>
        <taxon>Pseudomonadota</taxon>
        <taxon>Gammaproteobacteria</taxon>
        <taxon>Enterobacterales</taxon>
        <taxon>Enterobacteriaceae</taxon>
        <taxon>Klebsiella/Raoultella group</taxon>
        <taxon>Klebsiella</taxon>
        <taxon>Klebsiella pneumoniae complex</taxon>
    </lineage>
</organism>
<accession>A0A486VYR3</accession>
<dbReference type="GO" id="GO:0006355">
    <property type="term" value="P:regulation of DNA-templated transcription"/>
    <property type="evidence" value="ECO:0007669"/>
    <property type="project" value="InterPro"/>
</dbReference>
<dbReference type="Pfam" id="PF00196">
    <property type="entry name" value="GerE"/>
    <property type="match status" value="1"/>
</dbReference>
<dbReference type="AlphaFoldDB" id="A0A486VYR3"/>
<evidence type="ECO:0000259" key="2">
    <source>
        <dbReference type="PROSITE" id="PS50043"/>
    </source>
</evidence>
<feature type="domain" description="HTH luxR-type" evidence="2">
    <location>
        <begin position="126"/>
        <end position="189"/>
    </location>
</feature>
<dbReference type="GO" id="GO:0003677">
    <property type="term" value="F:DNA binding"/>
    <property type="evidence" value="ECO:0007669"/>
    <property type="project" value="UniProtKB-KW"/>
</dbReference>
<dbReference type="InterPro" id="IPR016032">
    <property type="entry name" value="Sig_transdc_resp-reg_C-effctor"/>
</dbReference>
<gene>
    <name evidence="3" type="primary">bglJ_2</name>
    <name evidence="3" type="ORF">SAMEA4873563_04802</name>
</gene>
<dbReference type="SMART" id="SM00421">
    <property type="entry name" value="HTH_LUXR"/>
    <property type="match status" value="1"/>
</dbReference>
<sequence length="191" mass="21975">MPKIIFWGESVFTFLGLKSILSDFYPIFDVVHVPLSNKGFIYSFMEFKNSDFVIASPDENSLLHYVKVMREMPVNKNNVMIFAEEKIHKLFEIMCGRRFYFVNSDSALSVIFESISSFLNGHSVITNNHRNKLSETEFQIILLMAKGWSLTKIASFTNRSVKTVSAHKINIIKKLKLTDGQFKLLVSKGEF</sequence>
<dbReference type="PRINTS" id="PR00038">
    <property type="entry name" value="HTHLUXR"/>
</dbReference>
<keyword evidence="1" id="KW-0238">DNA-binding</keyword>
<dbReference type="CDD" id="cd06170">
    <property type="entry name" value="LuxR_C_like"/>
    <property type="match status" value="1"/>
</dbReference>